<dbReference type="EMBL" id="JAQNDO010000001">
    <property type="protein sequence ID" value="MDC0747581.1"/>
    <property type="molecule type" value="Genomic_DNA"/>
</dbReference>
<name>A0ABT5F3G3_9BACT</name>
<dbReference type="PROSITE" id="PS51257">
    <property type="entry name" value="PROKAR_LIPOPROTEIN"/>
    <property type="match status" value="1"/>
</dbReference>
<evidence type="ECO:0008006" key="4">
    <source>
        <dbReference type="Google" id="ProtNLM"/>
    </source>
</evidence>
<gene>
    <name evidence="2" type="ORF">POL67_39985</name>
</gene>
<dbReference type="RefSeq" id="WP_271926095.1">
    <property type="nucleotide sequence ID" value="NZ_JAQNDO010000001.1"/>
</dbReference>
<proteinExistence type="predicted"/>
<organism evidence="2 3">
    <name type="scientific">Polyangium mundeleinium</name>
    <dbReference type="NCBI Taxonomy" id="2995306"/>
    <lineage>
        <taxon>Bacteria</taxon>
        <taxon>Pseudomonadati</taxon>
        <taxon>Myxococcota</taxon>
        <taxon>Polyangia</taxon>
        <taxon>Polyangiales</taxon>
        <taxon>Polyangiaceae</taxon>
        <taxon>Polyangium</taxon>
    </lineage>
</organism>
<evidence type="ECO:0000313" key="2">
    <source>
        <dbReference type="EMBL" id="MDC0747581.1"/>
    </source>
</evidence>
<sequence>MPSRGNRRAAGMLVAIAAATACAAASADEPASASPSPVGGNLRFGVEVAARWFVYSDPLKVATNLRPYDIVGVPMLSLGGELKPLRWTGVPVLADVGITGEYTFAPYLTSSVTEGNDIQTSWDRGNVGLRVPLRLGRGERAPVVAPLVGYGWLGFSFQETGPLAAEIPTVSYRLVRVGLDGRIPLATRFTLLAAFEYLEPLAGGALYERFRDATIGGIDADLGLAFAFAKGAEVSLSFGYTRFFSTFVPVPGDAYVAGGALDQFGGGKLGIDYAP</sequence>
<accession>A0ABT5F3G3</accession>
<feature type="chain" id="PRO_5046743265" description="Transporter" evidence="1">
    <location>
        <begin position="28"/>
        <end position="275"/>
    </location>
</feature>
<dbReference type="Proteomes" id="UP001221411">
    <property type="component" value="Unassembled WGS sequence"/>
</dbReference>
<keyword evidence="1" id="KW-0732">Signal</keyword>
<feature type="signal peptide" evidence="1">
    <location>
        <begin position="1"/>
        <end position="27"/>
    </location>
</feature>
<evidence type="ECO:0000256" key="1">
    <source>
        <dbReference type="SAM" id="SignalP"/>
    </source>
</evidence>
<protein>
    <recommendedName>
        <fullName evidence="4">Transporter</fullName>
    </recommendedName>
</protein>
<comment type="caution">
    <text evidence="2">The sequence shown here is derived from an EMBL/GenBank/DDBJ whole genome shotgun (WGS) entry which is preliminary data.</text>
</comment>
<evidence type="ECO:0000313" key="3">
    <source>
        <dbReference type="Proteomes" id="UP001221411"/>
    </source>
</evidence>
<reference evidence="2 3" key="1">
    <citation type="submission" date="2022-11" db="EMBL/GenBank/DDBJ databases">
        <title>Minimal conservation of predation-associated metabolite biosynthetic gene clusters underscores biosynthetic potential of Myxococcota including descriptions for ten novel species: Archangium lansinium sp. nov., Myxococcus landrumus sp. nov., Nannocystis bai.</title>
        <authorList>
            <person name="Ahearne A."/>
            <person name="Stevens C."/>
            <person name="Dowd S."/>
        </authorList>
    </citation>
    <scope>NUCLEOTIDE SEQUENCE [LARGE SCALE GENOMIC DNA]</scope>
    <source>
        <strain evidence="2 3">RJM3</strain>
    </source>
</reference>
<keyword evidence="3" id="KW-1185">Reference proteome</keyword>